<dbReference type="Gene3D" id="1.50.10.10">
    <property type="match status" value="1"/>
</dbReference>
<comment type="catalytic activity">
    <reaction evidence="4">
        <text>N(4)-(alpha-D-Glc-(1-&gt;2)-alpha-D-Glc-(1-&gt;3)-alpha-D-Glc-(1-&gt;3)-alpha-D-Man-(1-&gt;2)-alpha-D-Man-(1-&gt;2)-alpha-D-Man-(1-&gt;3)-[alpha-D-Man-(1-&gt;2)-alpha-D-Man-(1-&gt;3)-[alpha-D-Man-(1-&gt;2)-alpha-D-Man-(1-&gt;6)]-alpha-D-Man-(1-&gt;6)]-beta-D-Man-(1-&gt;4)-beta-D-GlcNAc-(1-&gt;4)-beta-D-GlcNAc)-L-asparaginyl-[protein] + H2O = N(4)-(alpha-D-Glc-(1-&gt;3)-alpha-D-Glc-(1-&gt;3)-alpha-D-Man-(1-&gt;2)-alpha-D-Man-(1-&gt;2)-alpha-D-Man-(1-&gt;3)-[alpha-D-Man-(1-&gt;2)-alpha-D-Man-(1-&gt;3)-[alpha-D-Man-(1-&gt;2)-alpha-D-Man-(1-&gt;6)]-alpha-D-Man-(1-&gt;6)]-beta-D-Man-(1-&gt;4)-beta-D-GlcNAc-(1-&gt;4)-beta-D-GlcNAc)-L-asparaginyl-[protein] + beta-D-glucose</text>
        <dbReference type="Rhea" id="RHEA:55988"/>
        <dbReference type="Rhea" id="RHEA-COMP:12806"/>
        <dbReference type="Rhea" id="RHEA-COMP:14355"/>
        <dbReference type="ChEBI" id="CHEBI:15377"/>
        <dbReference type="ChEBI" id="CHEBI:15903"/>
        <dbReference type="ChEBI" id="CHEBI:59082"/>
        <dbReference type="ChEBI" id="CHEBI:132537"/>
        <dbReference type="EC" id="3.2.1.106"/>
    </reaction>
</comment>
<dbReference type="EC" id="3.2.1.106" evidence="4"/>
<dbReference type="Pfam" id="PF16923">
    <property type="entry name" value="Glyco_hydro_63N"/>
    <property type="match status" value="1"/>
</dbReference>
<dbReference type="InterPro" id="IPR008928">
    <property type="entry name" value="6-hairpin_glycosidase_sf"/>
</dbReference>
<dbReference type="PANTHER" id="PTHR10412:SF20">
    <property type="entry name" value="MANNOSYL-OLIGOSACCHARIDE GLUCOSIDASE GCS1"/>
    <property type="match status" value="1"/>
</dbReference>
<keyword evidence="4" id="KW-1133">Transmembrane helix</keyword>
<keyword evidence="4" id="KW-0256">Endoplasmic reticulum</keyword>
<dbReference type="AlphaFoldDB" id="A0A6A1VJP8"/>
<dbReference type="OrthoDB" id="410058at2759"/>
<keyword evidence="9" id="KW-1185">Reference proteome</keyword>
<gene>
    <name evidence="8" type="ORF">CJ030_MR5G025805</name>
</gene>
<name>A0A6A1VJP8_9ROSI</name>
<dbReference type="InterPro" id="IPR038518">
    <property type="entry name" value="Glyco_hydro_63N_sf"/>
</dbReference>
<evidence type="ECO:0000256" key="5">
    <source>
        <dbReference type="SAM" id="MobiDB-lite"/>
    </source>
</evidence>
<feature type="transmembrane region" description="Helical" evidence="4">
    <location>
        <begin position="55"/>
        <end position="75"/>
    </location>
</feature>
<evidence type="ECO:0000259" key="6">
    <source>
        <dbReference type="Pfam" id="PF03200"/>
    </source>
</evidence>
<keyword evidence="3 4" id="KW-0326">Glycosidase</keyword>
<keyword evidence="2 4" id="KW-0378">Hydrolase</keyword>
<evidence type="ECO:0000256" key="3">
    <source>
        <dbReference type="ARBA" id="ARBA00023295"/>
    </source>
</evidence>
<dbReference type="Gene3D" id="2.70.98.110">
    <property type="entry name" value="Glycosyl hydrolase family 63, N-terminal domain"/>
    <property type="match status" value="1"/>
</dbReference>
<proteinExistence type="inferred from homology"/>
<dbReference type="GO" id="GO:0004573">
    <property type="term" value="F:Glc3Man9GlcNAc2 oligosaccharide glucosidase activity"/>
    <property type="evidence" value="ECO:0007669"/>
    <property type="project" value="UniProtKB-UniRule"/>
</dbReference>
<feature type="domain" description="Glycosyl hydrolase family 63 C-terminal" evidence="6">
    <location>
        <begin position="296"/>
        <end position="354"/>
    </location>
</feature>
<comment type="caution">
    <text evidence="8">The sequence shown here is derived from an EMBL/GenBank/DDBJ whole genome shotgun (WGS) entry which is preliminary data.</text>
</comment>
<dbReference type="InterPro" id="IPR031335">
    <property type="entry name" value="Glyco_hydro_63_C"/>
</dbReference>
<protein>
    <recommendedName>
        <fullName evidence="4">Mannosyl-oligosaccharide glucosidase</fullName>
        <ecNumber evidence="4">3.2.1.106</ecNumber>
    </recommendedName>
</protein>
<dbReference type="PANTHER" id="PTHR10412">
    <property type="entry name" value="MANNOSYL-OLIGOSACCHARIDE GLUCOSIDASE"/>
    <property type="match status" value="1"/>
</dbReference>
<evidence type="ECO:0000256" key="4">
    <source>
        <dbReference type="RuleBase" id="RU368089"/>
    </source>
</evidence>
<dbReference type="Pfam" id="PF03200">
    <property type="entry name" value="Glyco_hydro_63"/>
    <property type="match status" value="2"/>
</dbReference>
<comment type="function">
    <text evidence="4">Cleaves the distal alpha 1,2-linked glucose residue from the Glc(3)Man(9)GlcNAc(2) oligosaccharide precursor.</text>
</comment>
<keyword evidence="4" id="KW-0472">Membrane</keyword>
<keyword evidence="4" id="KW-0812">Transmembrane</keyword>
<dbReference type="GO" id="GO:0006487">
    <property type="term" value="P:protein N-linked glycosylation"/>
    <property type="evidence" value="ECO:0007669"/>
    <property type="project" value="UniProtKB-UniRule"/>
</dbReference>
<dbReference type="InterPro" id="IPR004888">
    <property type="entry name" value="Glycoside_hydrolase_63"/>
</dbReference>
<reference evidence="8 9" key="1">
    <citation type="journal article" date="2019" name="Plant Biotechnol. J.">
        <title>The red bayberry genome and genetic basis of sex determination.</title>
        <authorList>
            <person name="Jia H.M."/>
            <person name="Jia H.J."/>
            <person name="Cai Q.L."/>
            <person name="Wang Y."/>
            <person name="Zhao H.B."/>
            <person name="Yang W.F."/>
            <person name="Wang G.Y."/>
            <person name="Li Y.H."/>
            <person name="Zhan D.L."/>
            <person name="Shen Y.T."/>
            <person name="Niu Q.F."/>
            <person name="Chang L."/>
            <person name="Qiu J."/>
            <person name="Zhao L."/>
            <person name="Xie H.B."/>
            <person name="Fu W.Y."/>
            <person name="Jin J."/>
            <person name="Li X.W."/>
            <person name="Jiao Y."/>
            <person name="Zhou C.C."/>
            <person name="Tu T."/>
            <person name="Chai C.Y."/>
            <person name="Gao J.L."/>
            <person name="Fan L.J."/>
            <person name="van de Weg E."/>
            <person name="Wang J.Y."/>
            <person name="Gao Z.S."/>
        </authorList>
    </citation>
    <scope>NUCLEOTIDE SEQUENCE [LARGE SCALE GENOMIC DNA]</scope>
    <source>
        <tissue evidence="8">Leaves</tissue>
    </source>
</reference>
<dbReference type="SUPFAM" id="SSF48208">
    <property type="entry name" value="Six-hairpin glycosidases"/>
    <property type="match status" value="1"/>
</dbReference>
<feature type="domain" description="Glycosyl hydrolase family 63 C-terminal" evidence="6">
    <location>
        <begin position="358"/>
        <end position="498"/>
    </location>
</feature>
<comment type="subcellular location">
    <subcellularLocation>
        <location evidence="4">Endoplasmic reticulum membrane</location>
        <topology evidence="4">Single-pass type II membrane protein</topology>
    </subcellularLocation>
</comment>
<evidence type="ECO:0000256" key="1">
    <source>
        <dbReference type="ARBA" id="ARBA00010833"/>
    </source>
</evidence>
<comment type="similarity">
    <text evidence="1 4">Belongs to the glycosyl hydrolase 63 family.</text>
</comment>
<feature type="region of interest" description="Disordered" evidence="5">
    <location>
        <begin position="1"/>
        <end position="22"/>
    </location>
</feature>
<dbReference type="EMBL" id="RXIC02000023">
    <property type="protein sequence ID" value="KAB1212994.1"/>
    <property type="molecule type" value="Genomic_DNA"/>
</dbReference>
<evidence type="ECO:0000256" key="2">
    <source>
        <dbReference type="ARBA" id="ARBA00022801"/>
    </source>
</evidence>
<evidence type="ECO:0000313" key="9">
    <source>
        <dbReference type="Proteomes" id="UP000516437"/>
    </source>
</evidence>
<sequence length="542" mass="61305">MAGSGRPSARSRAKLATNVKEGEDSLRYKKPNLKARKGTSSAHGFIRIFDVNLKVVLVLSVFACLVILFLIRHLVNPAEEARRPRVVTPFPAPKLMNLPQFQGEHRESLYWGTYRPHVYLGIRSRTPRSLIAGLMWIGVKDGRYFMRHICQDSDELSTYGWTHHNGRDFGYQVLVDQGMMLATSFLKSKVDGSGYGGDWAVRIDAQSVQSKWNEDTAHLFFYMIDEDGNALSLNRATLDGREDSVLVSGSRMDVGGWQLHLKSTISARIPFNIDFVFVSGTGLQSSRVEERVSSLSGTSLTGQLREKQRDFDTKFEKSFNLTGKLDSESLVVGKAAVGNMLGGIGYFYGQSKISLPRNPNTLSSGLDDYPRASHPSEDERHLDLRCWMYFAADCMHSIAELFDKDTKSEKDYGTTAMLLSDFEILNKMHFDDAYGAYFDFGNHTEKVRLSWKEKKDGHGYATRELVREVLERPELRLVPHIGYVSLFPFMGKLIPPVSYSDNLFSITLFDPLISVYYFLLCRTVVLRFSLFYFTFLCVCVGG</sequence>
<evidence type="ECO:0000313" key="8">
    <source>
        <dbReference type="EMBL" id="KAB1212994.1"/>
    </source>
</evidence>
<dbReference type="GO" id="GO:0005789">
    <property type="term" value="C:endoplasmic reticulum membrane"/>
    <property type="evidence" value="ECO:0007669"/>
    <property type="project" value="UniProtKB-SubCell"/>
</dbReference>
<feature type="domain" description="Glycosyl hydrolase family 63 N-terminal" evidence="7">
    <location>
        <begin position="108"/>
        <end position="264"/>
    </location>
</feature>
<dbReference type="InterPro" id="IPR031631">
    <property type="entry name" value="Glyco_hydro_63N"/>
</dbReference>
<dbReference type="Proteomes" id="UP000516437">
    <property type="component" value="Chromosome 5"/>
</dbReference>
<dbReference type="InterPro" id="IPR012341">
    <property type="entry name" value="6hp_glycosidase-like_sf"/>
</dbReference>
<accession>A0A6A1VJP8</accession>
<evidence type="ECO:0000259" key="7">
    <source>
        <dbReference type="Pfam" id="PF16923"/>
    </source>
</evidence>
<dbReference type="GO" id="GO:0009311">
    <property type="term" value="P:oligosaccharide metabolic process"/>
    <property type="evidence" value="ECO:0007669"/>
    <property type="project" value="UniProtKB-UniRule"/>
</dbReference>
<organism evidence="8 9">
    <name type="scientific">Morella rubra</name>
    <name type="common">Chinese bayberry</name>
    <dbReference type="NCBI Taxonomy" id="262757"/>
    <lineage>
        <taxon>Eukaryota</taxon>
        <taxon>Viridiplantae</taxon>
        <taxon>Streptophyta</taxon>
        <taxon>Embryophyta</taxon>
        <taxon>Tracheophyta</taxon>
        <taxon>Spermatophyta</taxon>
        <taxon>Magnoliopsida</taxon>
        <taxon>eudicotyledons</taxon>
        <taxon>Gunneridae</taxon>
        <taxon>Pentapetalae</taxon>
        <taxon>rosids</taxon>
        <taxon>fabids</taxon>
        <taxon>Fagales</taxon>
        <taxon>Myricaceae</taxon>
        <taxon>Morella</taxon>
    </lineage>
</organism>